<organism evidence="2 3">
    <name type="scientific">Secundilactobacillus malefermentans</name>
    <dbReference type="NCBI Taxonomy" id="176292"/>
    <lineage>
        <taxon>Bacteria</taxon>
        <taxon>Bacillati</taxon>
        <taxon>Bacillota</taxon>
        <taxon>Bacilli</taxon>
        <taxon>Lactobacillales</taxon>
        <taxon>Lactobacillaceae</taxon>
        <taxon>Secundilactobacillus</taxon>
    </lineage>
</organism>
<evidence type="ECO:0000313" key="2">
    <source>
        <dbReference type="EMBL" id="TDG76639.1"/>
    </source>
</evidence>
<keyword evidence="3" id="KW-1185">Reference proteome</keyword>
<evidence type="ECO:0008006" key="4">
    <source>
        <dbReference type="Google" id="ProtNLM"/>
    </source>
</evidence>
<dbReference type="RefSeq" id="WP_010619318.1">
    <property type="nucleotide sequence ID" value="NZ_CP042371.1"/>
</dbReference>
<keyword evidence="1" id="KW-1133">Transmembrane helix</keyword>
<keyword evidence="1" id="KW-0472">Membrane</keyword>
<evidence type="ECO:0000256" key="1">
    <source>
        <dbReference type="SAM" id="Phobius"/>
    </source>
</evidence>
<name>A0A4R5NM08_9LACO</name>
<keyword evidence="1" id="KW-0812">Transmembrane</keyword>
<reference evidence="2 3" key="1">
    <citation type="journal article" date="2019" name="Appl. Microbiol. Biotechnol.">
        <title>Uncovering carbohydrate metabolism through a genotype-phenotype association study of 56 lactic acid bacteria genomes.</title>
        <authorList>
            <person name="Buron-Moles G."/>
            <person name="Chailyan A."/>
            <person name="Dolejs I."/>
            <person name="Forster J."/>
            <person name="Miks M.H."/>
        </authorList>
    </citation>
    <scope>NUCLEOTIDE SEQUENCE [LARGE SCALE GENOMIC DNA]</scope>
    <source>
        <strain evidence="2 3">ATCC 49373</strain>
    </source>
</reference>
<protein>
    <recommendedName>
        <fullName evidence="4">Tripartite tricarboxylate transporter TctB family protein</fullName>
    </recommendedName>
</protein>
<comment type="caution">
    <text evidence="2">The sequence shown here is derived from an EMBL/GenBank/DDBJ whole genome shotgun (WGS) entry which is preliminary data.</text>
</comment>
<dbReference type="Proteomes" id="UP000294854">
    <property type="component" value="Unassembled WGS sequence"/>
</dbReference>
<feature type="transmembrane region" description="Helical" evidence="1">
    <location>
        <begin position="131"/>
        <end position="149"/>
    </location>
</feature>
<sequence>MKQRHNHISANFMKGLALLGLLVYWLYIGFGLFYFHIQKPHTAIVIYAMIPAIVCTLVFLIVRSKWFKNHEQSDIGGFDYSNLTGWERIWMIIAFIPTFLSLSGFLGFLGNLMVMIILFNRIIRRHTNLAVSYEYLTIMIWLNLIMVVLEV</sequence>
<dbReference type="AlphaFoldDB" id="A0A4R5NM08"/>
<accession>A0A4R5NM08</accession>
<feature type="transmembrane region" description="Helical" evidence="1">
    <location>
        <begin position="42"/>
        <end position="62"/>
    </location>
</feature>
<feature type="transmembrane region" description="Helical" evidence="1">
    <location>
        <begin position="89"/>
        <end position="119"/>
    </location>
</feature>
<evidence type="ECO:0000313" key="3">
    <source>
        <dbReference type="Proteomes" id="UP000294854"/>
    </source>
</evidence>
<dbReference type="STRING" id="1122149.FD44_GL001047"/>
<gene>
    <name evidence="2" type="ORF">C5L31_000192</name>
</gene>
<dbReference type="EMBL" id="PUFO01000060">
    <property type="protein sequence ID" value="TDG76639.1"/>
    <property type="molecule type" value="Genomic_DNA"/>
</dbReference>
<proteinExistence type="predicted"/>
<feature type="transmembrane region" description="Helical" evidence="1">
    <location>
        <begin position="12"/>
        <end position="35"/>
    </location>
</feature>